<dbReference type="EMBL" id="JAYFUM010000005">
    <property type="protein sequence ID" value="MEA5138410.1"/>
    <property type="molecule type" value="Genomic_DNA"/>
</dbReference>
<organism evidence="2 3">
    <name type="scientific">Arcicella rigui</name>
    <dbReference type="NCBI Taxonomy" id="797020"/>
    <lineage>
        <taxon>Bacteria</taxon>
        <taxon>Pseudomonadati</taxon>
        <taxon>Bacteroidota</taxon>
        <taxon>Cytophagia</taxon>
        <taxon>Cytophagales</taxon>
        <taxon>Flectobacillaceae</taxon>
        <taxon>Arcicella</taxon>
    </lineage>
</organism>
<evidence type="ECO:0000313" key="3">
    <source>
        <dbReference type="Proteomes" id="UP001302949"/>
    </source>
</evidence>
<comment type="caution">
    <text evidence="2">The sequence shown here is derived from an EMBL/GenBank/DDBJ whole genome shotgun (WGS) entry which is preliminary data.</text>
</comment>
<dbReference type="RefSeq" id="WP_323295578.1">
    <property type="nucleotide sequence ID" value="NZ_JAYFUM010000005.1"/>
</dbReference>
<evidence type="ECO:0000313" key="2">
    <source>
        <dbReference type="EMBL" id="MEA5138410.1"/>
    </source>
</evidence>
<protein>
    <recommendedName>
        <fullName evidence="4">Lipoprotein</fullName>
    </recommendedName>
</protein>
<gene>
    <name evidence="2" type="ORF">VB248_04670</name>
</gene>
<name>A0ABU5Q6D1_9BACT</name>
<dbReference type="PROSITE" id="PS51257">
    <property type="entry name" value="PROKAR_LIPOPROTEIN"/>
    <property type="match status" value="1"/>
</dbReference>
<accession>A0ABU5Q6D1</accession>
<dbReference type="Proteomes" id="UP001302949">
    <property type="component" value="Unassembled WGS sequence"/>
</dbReference>
<feature type="signal peptide" evidence="1">
    <location>
        <begin position="1"/>
        <end position="17"/>
    </location>
</feature>
<sequence length="321" mass="36496">MKTYPTFRIFIALTLMATLFSSCSKERFDVITKDNIVPIIDTETFVPVTETNKKPIVAVEPVKKTVSSSADFPFTTPRGTVVKANSYDFTFEDGRWVEYPIDIQIKELYSPMDMILNGKPTVSDGKILVTAGQVYVTATKDGKNLKLRETSQFSVSIPSNGNDREMKIFYGQEQSNGNVNWKLAQMQEEFLGQKDSLQSAIFFGQNNYEIFPSQIGWINCDKFYNYTGAKTSIKLTSTKPEIELISSFLYLDRIKSIIQIWGGKSLDLPVGEHAKLICFAVTNENNLYSFIKEFNVEENQVIDIKLEKTTKEAFLEYLKNL</sequence>
<evidence type="ECO:0008006" key="4">
    <source>
        <dbReference type="Google" id="ProtNLM"/>
    </source>
</evidence>
<reference evidence="2 3" key="1">
    <citation type="submission" date="2023-12" db="EMBL/GenBank/DDBJ databases">
        <title>Novel species of the genus Arcicella isolated from rivers.</title>
        <authorList>
            <person name="Lu H."/>
        </authorList>
    </citation>
    <scope>NUCLEOTIDE SEQUENCE [LARGE SCALE GENOMIC DNA]</scope>
    <source>
        <strain evidence="2 3">KCTC 23307</strain>
    </source>
</reference>
<keyword evidence="1" id="KW-0732">Signal</keyword>
<proteinExistence type="predicted"/>
<evidence type="ECO:0000256" key="1">
    <source>
        <dbReference type="SAM" id="SignalP"/>
    </source>
</evidence>
<feature type="chain" id="PRO_5046081124" description="Lipoprotein" evidence="1">
    <location>
        <begin position="18"/>
        <end position="321"/>
    </location>
</feature>
<keyword evidence="3" id="KW-1185">Reference proteome</keyword>